<organism evidence="1 2">
    <name type="scientific">Pleurotus cornucopiae</name>
    <name type="common">Cornucopia mushroom</name>
    <dbReference type="NCBI Taxonomy" id="5321"/>
    <lineage>
        <taxon>Eukaryota</taxon>
        <taxon>Fungi</taxon>
        <taxon>Dikarya</taxon>
        <taxon>Basidiomycota</taxon>
        <taxon>Agaricomycotina</taxon>
        <taxon>Agaricomycetes</taxon>
        <taxon>Agaricomycetidae</taxon>
        <taxon>Agaricales</taxon>
        <taxon>Pleurotineae</taxon>
        <taxon>Pleurotaceae</taxon>
        <taxon>Pleurotus</taxon>
    </lineage>
</organism>
<proteinExistence type="predicted"/>
<name>A0ACB7IGL5_PLECO</name>
<reference evidence="1 2" key="1">
    <citation type="journal article" date="2021" name="Appl. Environ. Microbiol.">
        <title>Genetic linkage and physical mapping for an oyster mushroom Pleurotus cornucopiae and QTL analysis for the trait cap color.</title>
        <authorList>
            <person name="Zhang Y."/>
            <person name="Gao W."/>
            <person name="Sonnenberg A."/>
            <person name="Chen Q."/>
            <person name="Zhang J."/>
            <person name="Huang C."/>
        </authorList>
    </citation>
    <scope>NUCLEOTIDE SEQUENCE [LARGE SCALE GENOMIC DNA]</scope>
    <source>
        <strain evidence="1">CCMSSC00406</strain>
    </source>
</reference>
<evidence type="ECO:0000313" key="1">
    <source>
        <dbReference type="EMBL" id="KAG9217487.1"/>
    </source>
</evidence>
<keyword evidence="2" id="KW-1185">Reference proteome</keyword>
<gene>
    <name evidence="1" type="ORF">CCMSSC00406_0008599</name>
</gene>
<sequence length="70" mass="7397">MAGGIDDADGLSLPALSTDYWSTIPGLPSLVYHPFILFSFSPSPSTNPPTTPTSTPTSTPARRPPSDRHT</sequence>
<protein>
    <submittedName>
        <fullName evidence="1">Uncharacterized protein</fullName>
    </submittedName>
</protein>
<dbReference type="EMBL" id="WQMT02000011">
    <property type="protein sequence ID" value="KAG9217487.1"/>
    <property type="molecule type" value="Genomic_DNA"/>
</dbReference>
<comment type="caution">
    <text evidence="1">The sequence shown here is derived from an EMBL/GenBank/DDBJ whole genome shotgun (WGS) entry which is preliminary data.</text>
</comment>
<evidence type="ECO:0000313" key="2">
    <source>
        <dbReference type="Proteomes" id="UP000824881"/>
    </source>
</evidence>
<dbReference type="Proteomes" id="UP000824881">
    <property type="component" value="Unassembled WGS sequence"/>
</dbReference>
<accession>A0ACB7IGL5</accession>